<dbReference type="AlphaFoldDB" id="A0A8T9CB44"/>
<sequence>MLANNEIRVLDLLPSPSKNDTAIKCELRGIPLSAEAEYEAISYVWGDQTVTETIEVSGRQVTITRGLHEMLLRLRLPTEKRTIWIDQVCIDQWNLEEKKQQVQLMREIYKHCSRCLVWLGEIKEPVSLADAERGWELLTYLGEANGAEDPNDPSEIPEPRAISHGQTVLYDAIKALWSSADQGNPWWNRIWTVQEAAIPENLILLWGPLTLPWETLTQAAAIWIDPGCPDCLSDLLTPETTEIISNLMTHVIWLNAAKEGRNDLPLDVIHTWRFRKSTDPRDKIYGLLGLCEPGILPITEKCDYVSPASTVFRSLTLELMIAEQNLRSLIANVRIDPDNATPGIASWVLDLVTIGPTYLTDWYSRAYGYEHFDASGSLEPLDPSSLVTQHQAKTLSLTGVCVDTIAVVESGFRTKTIADNENIPPEQLEHIVGSWYDMVRGKGKYKNNEPLPRRYIGGPYTSDKAFARTVLGDLIRDDNHWVIREANAKDLSAVFRFMNLCEESSDIRRTIYDVAANQIFFTTKMGLIGTGHLDTEPGDEVWVLRGGNIPFVLRPTANDRKTEYNFVGQSYVQGLMKGEMFRRGICKIDNEQTIHMV</sequence>
<gene>
    <name evidence="2" type="primary">het-6_13</name>
    <name evidence="2" type="ORF">LSUE1_G002909</name>
</gene>
<dbReference type="EMBL" id="QGMK01000266">
    <property type="protein sequence ID" value="TVY82858.1"/>
    <property type="molecule type" value="Genomic_DNA"/>
</dbReference>
<dbReference type="PANTHER" id="PTHR24148:SF73">
    <property type="entry name" value="HET DOMAIN PROTEIN (AFU_ORTHOLOGUE AFUA_8G01020)"/>
    <property type="match status" value="1"/>
</dbReference>
<proteinExistence type="predicted"/>
<keyword evidence="3" id="KW-1185">Reference proteome</keyword>
<dbReference type="Pfam" id="PF26639">
    <property type="entry name" value="Het-6_barrel"/>
    <property type="match status" value="1"/>
</dbReference>
<comment type="caution">
    <text evidence="2">The sequence shown here is derived from an EMBL/GenBank/DDBJ whole genome shotgun (WGS) entry which is preliminary data.</text>
</comment>
<evidence type="ECO:0000313" key="2">
    <source>
        <dbReference type="EMBL" id="TVY82858.1"/>
    </source>
</evidence>
<dbReference type="InterPro" id="IPR010730">
    <property type="entry name" value="HET"/>
</dbReference>
<accession>A0A8T9CB44</accession>
<name>A0A8T9CB44_9HELO</name>
<dbReference type="InterPro" id="IPR052895">
    <property type="entry name" value="HetReg/Transcr_Mod"/>
</dbReference>
<dbReference type="Pfam" id="PF06985">
    <property type="entry name" value="HET"/>
    <property type="match status" value="1"/>
</dbReference>
<evidence type="ECO:0000313" key="3">
    <source>
        <dbReference type="Proteomes" id="UP000469558"/>
    </source>
</evidence>
<reference evidence="2 3" key="1">
    <citation type="submission" date="2018-05" db="EMBL/GenBank/DDBJ databases">
        <title>Genome sequencing and assembly of the regulated plant pathogen Lachnellula willkommii and related sister species for the development of diagnostic species identification markers.</title>
        <authorList>
            <person name="Giroux E."/>
            <person name="Bilodeau G."/>
        </authorList>
    </citation>
    <scope>NUCLEOTIDE SEQUENCE [LARGE SCALE GENOMIC DNA]</scope>
    <source>
        <strain evidence="2 3">CBS 268.59</strain>
    </source>
</reference>
<organism evidence="2 3">
    <name type="scientific">Lachnellula suecica</name>
    <dbReference type="NCBI Taxonomy" id="602035"/>
    <lineage>
        <taxon>Eukaryota</taxon>
        <taxon>Fungi</taxon>
        <taxon>Dikarya</taxon>
        <taxon>Ascomycota</taxon>
        <taxon>Pezizomycotina</taxon>
        <taxon>Leotiomycetes</taxon>
        <taxon>Helotiales</taxon>
        <taxon>Lachnaceae</taxon>
        <taxon>Lachnellula</taxon>
    </lineage>
</organism>
<feature type="domain" description="Heterokaryon incompatibility" evidence="1">
    <location>
        <begin position="38"/>
        <end position="195"/>
    </location>
</feature>
<dbReference type="PANTHER" id="PTHR24148">
    <property type="entry name" value="ANKYRIN REPEAT DOMAIN-CONTAINING PROTEIN 39 HOMOLOG-RELATED"/>
    <property type="match status" value="1"/>
</dbReference>
<dbReference type="Proteomes" id="UP000469558">
    <property type="component" value="Unassembled WGS sequence"/>
</dbReference>
<protein>
    <submittedName>
        <fullName evidence="2">Heterokaryon incompatibility protein 6 OR allele</fullName>
    </submittedName>
</protein>
<evidence type="ECO:0000259" key="1">
    <source>
        <dbReference type="Pfam" id="PF06985"/>
    </source>
</evidence>
<dbReference type="OrthoDB" id="3553147at2759"/>